<dbReference type="PANTHER" id="PTHR42912">
    <property type="entry name" value="METHYLTRANSFERASE"/>
    <property type="match status" value="1"/>
</dbReference>
<evidence type="ECO:0000259" key="1">
    <source>
        <dbReference type="Pfam" id="PF08241"/>
    </source>
</evidence>
<dbReference type="CDD" id="cd02440">
    <property type="entry name" value="AdoMet_MTases"/>
    <property type="match status" value="1"/>
</dbReference>
<comment type="caution">
    <text evidence="2">The sequence shown here is derived from an EMBL/GenBank/DDBJ whole genome shotgun (WGS) entry which is preliminary data.</text>
</comment>
<dbReference type="RefSeq" id="WP_226611746.1">
    <property type="nucleotide sequence ID" value="NZ_JAJAQI010000037.1"/>
</dbReference>
<dbReference type="GO" id="GO:0032259">
    <property type="term" value="P:methylation"/>
    <property type="evidence" value="ECO:0007669"/>
    <property type="project" value="UniProtKB-KW"/>
</dbReference>
<dbReference type="AlphaFoldDB" id="A0A9X1IG30"/>
<dbReference type="Gene3D" id="3.40.50.150">
    <property type="entry name" value="Vaccinia Virus protein VP39"/>
    <property type="match status" value="1"/>
</dbReference>
<dbReference type="SUPFAM" id="SSF53335">
    <property type="entry name" value="S-adenosyl-L-methionine-dependent methyltransferases"/>
    <property type="match status" value="1"/>
</dbReference>
<evidence type="ECO:0000313" key="2">
    <source>
        <dbReference type="EMBL" id="MCB4824151.1"/>
    </source>
</evidence>
<keyword evidence="2" id="KW-0489">Methyltransferase</keyword>
<dbReference type="Pfam" id="PF08241">
    <property type="entry name" value="Methyltransf_11"/>
    <property type="match status" value="1"/>
</dbReference>
<sequence length="285" mass="30012">MTALDEYLAGRISAPVALMRLLLTGEPAEAVTTELARATVADDRLAPLLALARERLDGLRLLERIVQGGAMHAPEDGPEAAIAGSRAMFDRLVRISPEASVAAYSLGDPDLLDAVTAELVAWLRAQELLAQQPRILDLGCGIGRLAAALAREAASIIGLDISGGMVAEARRRCAGLPHLRFGTCSGSELGGIPDGSCDLVLAIDVFPYLVQGGLGLAARMVAEGARVLRPGGDLLILNFSYRGAADDRGDLPAIAEAAGCRLLRNGTPEFLLWDGLVFWLRRDAA</sequence>
<dbReference type="InterPro" id="IPR029063">
    <property type="entry name" value="SAM-dependent_MTases_sf"/>
</dbReference>
<accession>A0A9X1IG30</accession>
<proteinExistence type="predicted"/>
<dbReference type="EMBL" id="JAJAQI010000037">
    <property type="protein sequence ID" value="MCB4824151.1"/>
    <property type="molecule type" value="Genomic_DNA"/>
</dbReference>
<dbReference type="InterPro" id="IPR013216">
    <property type="entry name" value="Methyltransf_11"/>
</dbReference>
<name>A0A9X1IG30_9PROT</name>
<organism evidence="2 3">
    <name type="scientific">Roseicella aerolata</name>
    <dbReference type="NCBI Taxonomy" id="2883479"/>
    <lineage>
        <taxon>Bacteria</taxon>
        <taxon>Pseudomonadati</taxon>
        <taxon>Pseudomonadota</taxon>
        <taxon>Alphaproteobacteria</taxon>
        <taxon>Acetobacterales</taxon>
        <taxon>Roseomonadaceae</taxon>
        <taxon>Roseicella</taxon>
    </lineage>
</organism>
<keyword evidence="2" id="KW-0808">Transferase</keyword>
<dbReference type="GO" id="GO:0008757">
    <property type="term" value="F:S-adenosylmethionine-dependent methyltransferase activity"/>
    <property type="evidence" value="ECO:0007669"/>
    <property type="project" value="InterPro"/>
</dbReference>
<protein>
    <submittedName>
        <fullName evidence="2">Class I SAM-dependent methyltransferase</fullName>
    </submittedName>
</protein>
<feature type="domain" description="Methyltransferase type 11" evidence="1">
    <location>
        <begin position="136"/>
        <end position="236"/>
    </location>
</feature>
<gene>
    <name evidence="2" type="ORF">LHA35_20685</name>
</gene>
<dbReference type="Proteomes" id="UP001139311">
    <property type="component" value="Unassembled WGS sequence"/>
</dbReference>
<keyword evidence="3" id="KW-1185">Reference proteome</keyword>
<reference evidence="2" key="1">
    <citation type="submission" date="2021-10" db="EMBL/GenBank/DDBJ databases">
        <title>Roseicella aerolatum sp. nov., isolated from aerosols of e-waste dismantling site.</title>
        <authorList>
            <person name="Qin T."/>
        </authorList>
    </citation>
    <scope>NUCLEOTIDE SEQUENCE</scope>
    <source>
        <strain evidence="2">GB24</strain>
    </source>
</reference>
<evidence type="ECO:0000313" key="3">
    <source>
        <dbReference type="Proteomes" id="UP001139311"/>
    </source>
</evidence>
<dbReference type="InterPro" id="IPR050508">
    <property type="entry name" value="Methyltransf_Superfamily"/>
</dbReference>